<dbReference type="Pfam" id="PF16573">
    <property type="entry name" value="CLP1_N"/>
    <property type="match status" value="1"/>
</dbReference>
<name>A0A0L0P7A9_CANAR</name>
<evidence type="ECO:0000256" key="3">
    <source>
        <dbReference type="ARBA" id="ARBA00019824"/>
    </source>
</evidence>
<evidence type="ECO:0000256" key="2">
    <source>
        <dbReference type="ARBA" id="ARBA00018706"/>
    </source>
</evidence>
<dbReference type="InterPro" id="IPR032324">
    <property type="entry name" value="Clp1_N"/>
</dbReference>
<comment type="caution">
    <text evidence="12">The sequence shown here is derived from an EMBL/GenBank/DDBJ whole genome shotgun (WGS) entry which is preliminary data.</text>
</comment>
<evidence type="ECO:0000256" key="8">
    <source>
        <dbReference type="HAMAP-Rule" id="MF_03035"/>
    </source>
</evidence>
<evidence type="ECO:0000256" key="5">
    <source>
        <dbReference type="ARBA" id="ARBA00022741"/>
    </source>
</evidence>
<dbReference type="GO" id="GO:0006388">
    <property type="term" value="P:tRNA splicing, via endonucleolytic cleavage and ligation"/>
    <property type="evidence" value="ECO:0007669"/>
    <property type="project" value="TreeGrafter"/>
</dbReference>
<protein>
    <recommendedName>
        <fullName evidence="3">Polynucleotide 5'-hydroxyl-kinase GRC3</fullName>
    </recommendedName>
    <alternativeName>
        <fullName evidence="2">Polynucleotide 5'-hydroxyl-kinase grc3</fullName>
    </alternativeName>
</protein>
<dbReference type="GO" id="GO:0051731">
    <property type="term" value="F:polynucleotide 5'-hydroxyl-kinase activity"/>
    <property type="evidence" value="ECO:0007669"/>
    <property type="project" value="InterPro"/>
</dbReference>
<dbReference type="Gene3D" id="3.40.50.300">
    <property type="entry name" value="P-loop containing nucleotide triphosphate hydrolases"/>
    <property type="match status" value="1"/>
</dbReference>
<reference evidence="13" key="1">
    <citation type="journal article" date="2015" name="BMC Genomics">
        <title>Draft genome of a commonly misdiagnosed multidrug resistant pathogen Candida auris.</title>
        <authorList>
            <person name="Chatterjee S."/>
            <person name="Alampalli S.V."/>
            <person name="Nageshan R.K."/>
            <person name="Chettiar S.T."/>
            <person name="Joshi S."/>
            <person name="Tatu U.S."/>
        </authorList>
    </citation>
    <scope>NUCLEOTIDE SEQUENCE [LARGE SCALE GENOMIC DNA]</scope>
    <source>
        <strain evidence="13">6684</strain>
    </source>
</reference>
<dbReference type="InterPro" id="IPR027417">
    <property type="entry name" value="P-loop_NTPase"/>
</dbReference>
<dbReference type="VEuPathDB" id="FungiDB:B9J08_003817"/>
<gene>
    <name evidence="8" type="primary">CLP1</name>
    <name evidence="12" type="ORF">QG37_00792</name>
</gene>
<comment type="function">
    <text evidence="8">Required for endonucleolytic cleavage during polyadenylation-dependent pre-mRNA 3'-end formation.</text>
</comment>
<dbReference type="Gene3D" id="2.60.120.1030">
    <property type="entry name" value="Clp1, DNA binding domain"/>
    <property type="match status" value="1"/>
</dbReference>
<evidence type="ECO:0000256" key="1">
    <source>
        <dbReference type="ARBA" id="ARBA00004123"/>
    </source>
</evidence>
<dbReference type="Pfam" id="PF16575">
    <property type="entry name" value="CLP1_P"/>
    <property type="match status" value="1"/>
</dbReference>
<evidence type="ECO:0000313" key="12">
    <source>
        <dbReference type="EMBL" id="KNE02110.1"/>
    </source>
</evidence>
<dbReference type="PANTHER" id="PTHR12755:SF6">
    <property type="entry name" value="POLYRIBONUCLEOTIDE 5'-HYDROXYL-KINASE CLP1"/>
    <property type="match status" value="1"/>
</dbReference>
<comment type="caution">
    <text evidence="8">Lacks conserved residue(s) required for the propagation of feature annotation.</text>
</comment>
<evidence type="ECO:0000259" key="11">
    <source>
        <dbReference type="Pfam" id="PF16575"/>
    </source>
</evidence>
<dbReference type="VEuPathDB" id="FungiDB:CJJ07_002627"/>
<feature type="binding site" evidence="8">
    <location>
        <begin position="147"/>
        <end position="152"/>
    </location>
    <ligand>
        <name>ATP</name>
        <dbReference type="ChEBI" id="CHEBI:30616"/>
    </ligand>
</feature>
<dbReference type="VEuPathDB" id="FungiDB:CJI96_0002348"/>
<dbReference type="InterPro" id="IPR038238">
    <property type="entry name" value="Clp1_C_sf"/>
</dbReference>
<evidence type="ECO:0000259" key="10">
    <source>
        <dbReference type="Pfam" id="PF16573"/>
    </source>
</evidence>
<dbReference type="Gene3D" id="2.40.30.330">
    <property type="entry name" value="Pre-mRNA cleavage complex subunit Clp1, C-terminal domain"/>
    <property type="match status" value="1"/>
</dbReference>
<dbReference type="VEuPathDB" id="FungiDB:QG37_00792"/>
<dbReference type="InterPro" id="IPR038239">
    <property type="entry name" value="Clp1_N_sf"/>
</dbReference>
<dbReference type="GO" id="GO:0005849">
    <property type="term" value="C:mRNA cleavage factor complex"/>
    <property type="evidence" value="ECO:0007669"/>
    <property type="project" value="UniProtKB-UniRule"/>
</dbReference>
<dbReference type="InterPro" id="IPR032319">
    <property type="entry name" value="CLP1_P"/>
</dbReference>
<dbReference type="VEuPathDB" id="FungiDB:CJJ09_000291"/>
<feature type="domain" description="Clp1 N-terminal" evidence="10">
    <location>
        <begin position="26"/>
        <end position="129"/>
    </location>
</feature>
<proteinExistence type="inferred from homology"/>
<evidence type="ECO:0000259" key="9">
    <source>
        <dbReference type="Pfam" id="PF06807"/>
    </source>
</evidence>
<feature type="domain" description="Clp1 C-terminal" evidence="9">
    <location>
        <begin position="353"/>
        <end position="490"/>
    </location>
</feature>
<comment type="subcellular location">
    <subcellularLocation>
        <location evidence="1 8">Nucleus</location>
    </subcellularLocation>
</comment>
<dbReference type="GO" id="GO:0005524">
    <property type="term" value="F:ATP binding"/>
    <property type="evidence" value="ECO:0007669"/>
    <property type="project" value="UniProtKB-UniRule"/>
</dbReference>
<evidence type="ECO:0000256" key="6">
    <source>
        <dbReference type="ARBA" id="ARBA00022840"/>
    </source>
</evidence>
<keyword evidence="6 8" id="KW-0067">ATP-binding</keyword>
<comment type="similarity">
    <text evidence="8">Belongs to the Clp1 family. Clp1 subfamily.</text>
</comment>
<dbReference type="PANTHER" id="PTHR12755">
    <property type="entry name" value="CLEAVAGE/POLYADENYLATION FACTOR IA SUBUNIT CLP1P"/>
    <property type="match status" value="1"/>
</dbReference>
<dbReference type="InterPro" id="IPR045116">
    <property type="entry name" value="Clp1/Grc3"/>
</dbReference>
<comment type="subunit">
    <text evidence="8">Component of a pre-mRNA cleavage factor complex. Interacts directly with PCF11.</text>
</comment>
<keyword evidence="4 8" id="KW-0507">mRNA processing</keyword>
<dbReference type="Proteomes" id="UP000037122">
    <property type="component" value="Unassembled WGS sequence"/>
</dbReference>
<feature type="domain" description="Clp1 P-loop" evidence="11">
    <location>
        <begin position="144"/>
        <end position="347"/>
    </location>
</feature>
<keyword evidence="5 8" id="KW-0547">Nucleotide-binding</keyword>
<keyword evidence="7 8" id="KW-0539">Nucleus</keyword>
<organism evidence="12 13">
    <name type="scientific">Candidozyma auris</name>
    <name type="common">Yeast</name>
    <name type="synonym">Candida auris</name>
    <dbReference type="NCBI Taxonomy" id="498019"/>
    <lineage>
        <taxon>Eukaryota</taxon>
        <taxon>Fungi</taxon>
        <taxon>Dikarya</taxon>
        <taxon>Ascomycota</taxon>
        <taxon>Saccharomycotina</taxon>
        <taxon>Pichiomycetes</taxon>
        <taxon>Metschnikowiaceae</taxon>
        <taxon>Candidozyma</taxon>
    </lineage>
</organism>
<dbReference type="AlphaFoldDB" id="A0A0L0P7A9"/>
<accession>A0A0L0P7A9</accession>
<evidence type="ECO:0000313" key="13">
    <source>
        <dbReference type="Proteomes" id="UP000037122"/>
    </source>
</evidence>
<dbReference type="InterPro" id="IPR010655">
    <property type="entry name" value="Clp1_C"/>
</dbReference>
<dbReference type="GO" id="GO:0031124">
    <property type="term" value="P:mRNA 3'-end processing"/>
    <property type="evidence" value="ECO:0007669"/>
    <property type="project" value="UniProtKB-UniRule"/>
</dbReference>
<evidence type="ECO:0000256" key="4">
    <source>
        <dbReference type="ARBA" id="ARBA00022664"/>
    </source>
</evidence>
<evidence type="ECO:0000256" key="7">
    <source>
        <dbReference type="ARBA" id="ARBA00023242"/>
    </source>
</evidence>
<sequence length="490" mass="54268">MSIPGFAGSIDPSQPGSELQTVEIKIPSLSEWRFEVPFKTIMMLKVTEGIAEIFGTELPSGVEVRLTGVKYSVYAPTQGCTIQYSLAPNKENINISNEEFTISEYLSEELATPHYQNLHFALELLRQEAAADQTKKGPKVLILGNKQSGKTALVKTLVSYAVKMDRMPLLVNLNPQDGVFSVPGSLTATPISDNLDLECVGGWGGSTTLGATFHNPKQPLVKNYGHDSIEENLELFKYQVSQLGVAALSRLHEDPIVRTSGIVIDTPALNIKDVTVIENIISDFEVDIIVVVGNERLTVDLRRKFHHRIEKNTLNVIKIPPSSGVAEVNDEFIRKVQEDTIKEYFHGNYKSRLSPYKTDVDLKIFQVYKSVKLSDFNSQMAFLPSGDDYDPEVSAPGDVKKEESSLDKYYTKLEEPLSSNLENSIVAITNVPIPPTTGKLSPRDLLNTTILGYAHVSRVDDTKQRMTLLLPFPGQIPRNIIIATGIGYTE</sequence>
<feature type="binding site" evidence="8">
    <location>
        <position position="31"/>
    </location>
    <ligand>
        <name>ATP</name>
        <dbReference type="ChEBI" id="CHEBI:30616"/>
    </ligand>
</feature>
<dbReference type="Pfam" id="PF06807">
    <property type="entry name" value="Clp1"/>
    <property type="match status" value="1"/>
</dbReference>
<dbReference type="EMBL" id="LGST01000006">
    <property type="protein sequence ID" value="KNE02110.1"/>
    <property type="molecule type" value="Genomic_DNA"/>
</dbReference>
<dbReference type="VEuPathDB" id="FungiDB:CJI97_003890"/>
<dbReference type="HAMAP" id="MF_03035">
    <property type="entry name" value="Clp1"/>
    <property type="match status" value="1"/>
</dbReference>
<dbReference type="InterPro" id="IPR028606">
    <property type="entry name" value="Clp1"/>
</dbReference>